<dbReference type="KEGG" id="osg:BST96_19590"/>
<evidence type="ECO:0000313" key="2">
    <source>
        <dbReference type="Proteomes" id="UP000193450"/>
    </source>
</evidence>
<dbReference type="OrthoDB" id="6118257at2"/>
<dbReference type="Proteomes" id="UP000193450">
    <property type="component" value="Chromosome"/>
</dbReference>
<keyword evidence="2" id="KW-1185">Reference proteome</keyword>
<gene>
    <name evidence="1" type="ORF">BST96_19590</name>
</gene>
<accession>A0A1X9NGE9</accession>
<protein>
    <submittedName>
        <fullName evidence="1">Uncharacterized protein</fullName>
    </submittedName>
</protein>
<dbReference type="EMBL" id="CP019343">
    <property type="protein sequence ID" value="ARN76104.1"/>
    <property type="molecule type" value="Genomic_DNA"/>
</dbReference>
<dbReference type="AlphaFoldDB" id="A0A1X9NGE9"/>
<dbReference type="RefSeq" id="WP_085760305.1">
    <property type="nucleotide sequence ID" value="NZ_CP019343.1"/>
</dbReference>
<organism evidence="1 2">
    <name type="scientific">Oceanicoccus sagamiensis</name>
    <dbReference type="NCBI Taxonomy" id="716816"/>
    <lineage>
        <taxon>Bacteria</taxon>
        <taxon>Pseudomonadati</taxon>
        <taxon>Pseudomonadota</taxon>
        <taxon>Gammaproteobacteria</taxon>
        <taxon>Cellvibrionales</taxon>
        <taxon>Spongiibacteraceae</taxon>
        <taxon>Oceanicoccus</taxon>
    </lineage>
</organism>
<name>A0A1X9NGE9_9GAMM</name>
<reference evidence="1 2" key="1">
    <citation type="submission" date="2016-11" db="EMBL/GenBank/DDBJ databases">
        <title>Trade-off between light-utilization and light-protection in marine flavobacteria.</title>
        <authorList>
            <person name="Kumagai Y."/>
        </authorList>
    </citation>
    <scope>NUCLEOTIDE SEQUENCE [LARGE SCALE GENOMIC DNA]</scope>
    <source>
        <strain evidence="1 2">NBRC 107125</strain>
    </source>
</reference>
<evidence type="ECO:0000313" key="1">
    <source>
        <dbReference type="EMBL" id="ARN76104.1"/>
    </source>
</evidence>
<proteinExistence type="predicted"/>
<sequence>MFIEVKKSPQVYVQHKDMDIQYLAPVTSNFRINLGLIAEVSTYTIKENKAKKTLDGLDFEVPINTKVIHLEMSYTHSTHKAAKGTPNEHTVNERYFYKLVFLPEAQDEFLRIRNILDRQTLA</sequence>